<evidence type="ECO:0000313" key="4">
    <source>
        <dbReference type="Proteomes" id="UP001208690"/>
    </source>
</evidence>
<dbReference type="Pfam" id="PF13280">
    <property type="entry name" value="WYL"/>
    <property type="match status" value="1"/>
</dbReference>
<name>A0ABT3BLI4_9RHOB</name>
<reference evidence="3 4" key="1">
    <citation type="submission" date="2022-04" db="EMBL/GenBank/DDBJ databases">
        <title>Roseobacter sp. WL0113 is a bacterium isolated from neritic sediment.</title>
        <authorList>
            <person name="Wang L."/>
            <person name="He W."/>
            <person name="Zhang D.-F."/>
        </authorList>
    </citation>
    <scope>NUCLEOTIDE SEQUENCE [LARGE SCALE GENOMIC DNA]</scope>
    <source>
        <strain evidence="3 4">WL0113</strain>
    </source>
</reference>
<keyword evidence="4" id="KW-1185">Reference proteome</keyword>
<comment type="caution">
    <text evidence="3">The sequence shown here is derived from an EMBL/GenBank/DDBJ whole genome shotgun (WGS) entry which is preliminary data.</text>
</comment>
<accession>A0ABT3BLI4</accession>
<dbReference type="PANTHER" id="PTHR34580">
    <property type="match status" value="1"/>
</dbReference>
<dbReference type="InterPro" id="IPR051534">
    <property type="entry name" value="CBASS_pafABC_assoc_protein"/>
</dbReference>
<dbReference type="EMBL" id="JALIEB010000047">
    <property type="protein sequence ID" value="MCV3274428.1"/>
    <property type="molecule type" value="Genomic_DNA"/>
</dbReference>
<dbReference type="PANTHER" id="PTHR34580:SF3">
    <property type="entry name" value="PROTEIN PAFB"/>
    <property type="match status" value="1"/>
</dbReference>
<dbReference type="SUPFAM" id="SSF46785">
    <property type="entry name" value="Winged helix' DNA-binding domain"/>
    <property type="match status" value="1"/>
</dbReference>
<dbReference type="InterPro" id="IPR013196">
    <property type="entry name" value="HTH_11"/>
</dbReference>
<protein>
    <submittedName>
        <fullName evidence="3">YafY family transcriptional regulator</fullName>
    </submittedName>
</protein>
<dbReference type="Proteomes" id="UP001208690">
    <property type="component" value="Unassembled WGS sequence"/>
</dbReference>
<dbReference type="InterPro" id="IPR036388">
    <property type="entry name" value="WH-like_DNA-bd_sf"/>
</dbReference>
<evidence type="ECO:0000259" key="1">
    <source>
        <dbReference type="Pfam" id="PF08279"/>
    </source>
</evidence>
<dbReference type="Gene3D" id="1.10.10.10">
    <property type="entry name" value="Winged helix-like DNA-binding domain superfamily/Winged helix DNA-binding domain"/>
    <property type="match status" value="1"/>
</dbReference>
<dbReference type="RefSeq" id="WP_263846632.1">
    <property type="nucleotide sequence ID" value="NZ_JALIEB010000047.1"/>
</dbReference>
<gene>
    <name evidence="3" type="ORF">MUB52_23620</name>
</gene>
<organism evidence="3 4">
    <name type="scientific">Roseobacter sinensis</name>
    <dbReference type="NCBI Taxonomy" id="2931391"/>
    <lineage>
        <taxon>Bacteria</taxon>
        <taxon>Pseudomonadati</taxon>
        <taxon>Pseudomonadota</taxon>
        <taxon>Alphaproteobacteria</taxon>
        <taxon>Rhodobacterales</taxon>
        <taxon>Roseobacteraceae</taxon>
        <taxon>Roseobacter</taxon>
    </lineage>
</organism>
<dbReference type="InterPro" id="IPR036390">
    <property type="entry name" value="WH_DNA-bd_sf"/>
</dbReference>
<evidence type="ECO:0000259" key="2">
    <source>
        <dbReference type="Pfam" id="PF13280"/>
    </source>
</evidence>
<feature type="domain" description="WYL" evidence="2">
    <location>
        <begin position="133"/>
        <end position="198"/>
    </location>
</feature>
<dbReference type="PROSITE" id="PS52050">
    <property type="entry name" value="WYL"/>
    <property type="match status" value="1"/>
</dbReference>
<proteinExistence type="predicted"/>
<dbReference type="InterPro" id="IPR026881">
    <property type="entry name" value="WYL_dom"/>
</dbReference>
<evidence type="ECO:0000313" key="3">
    <source>
        <dbReference type="EMBL" id="MCV3274428.1"/>
    </source>
</evidence>
<sequence length="230" mass="26329">MTKVSRSARLFEVIQLLRNAKGPVLAREIAEALEISIRTVYRDIASLQAMQTPIIGEPGVGYVMREGYDLPPINFDVEEAESISVGLSLIARTGDPSLWRAARRASRKLHEAAPGTRQLLTSAWGVENVTKVNLSELRKAIRDERKMNIEYCDVEQQRTERTIWPLVLIYYVDAVLLMAWCELRTDVRHFRLDRVKKANLLSDTFLGQSDALIEQWEVEQKHNVVPMREL</sequence>
<feature type="domain" description="Helix-turn-helix type 11" evidence="1">
    <location>
        <begin position="9"/>
        <end position="62"/>
    </location>
</feature>
<dbReference type="Pfam" id="PF08279">
    <property type="entry name" value="HTH_11"/>
    <property type="match status" value="1"/>
</dbReference>